<keyword evidence="2" id="KW-1185">Reference proteome</keyword>
<accession>A0A4V1J7N0</accession>
<dbReference type="EMBL" id="SCKW01000007">
    <property type="protein sequence ID" value="RWZ79551.1"/>
    <property type="molecule type" value="Genomic_DNA"/>
</dbReference>
<evidence type="ECO:0000313" key="2">
    <source>
        <dbReference type="Proteomes" id="UP000289269"/>
    </source>
</evidence>
<protein>
    <submittedName>
        <fullName evidence="1">Uncharacterized protein</fullName>
    </submittedName>
</protein>
<proteinExistence type="predicted"/>
<organism evidence="1 2">
    <name type="scientific">Candidatus Chaera renei</name>
    <dbReference type="NCBI Taxonomy" id="2506947"/>
    <lineage>
        <taxon>Bacteria</taxon>
        <taxon>Candidatus Saccharimonadota</taxon>
        <taxon>Candidatus Saccharimonadia</taxon>
        <taxon>Candidatus Saccharimonadales</taxon>
        <taxon>Candidatus Saccharimonadaceae</taxon>
        <taxon>Candidatus Chaera</taxon>
    </lineage>
</organism>
<evidence type="ECO:0000313" key="1">
    <source>
        <dbReference type="EMBL" id="RWZ79551.1"/>
    </source>
</evidence>
<reference evidence="1" key="1">
    <citation type="submission" date="2019-01" db="EMBL/GenBank/DDBJ databases">
        <title>Genomic signatures and co-occurrence patterns of the ultra-small Saccharimodia (Patescibacteria phylum) suggest a symbiotic lifestyle.</title>
        <authorList>
            <person name="Lemos L."/>
            <person name="Medeiros J."/>
            <person name="Andreote F."/>
            <person name="Fernandes G."/>
            <person name="Varani A."/>
            <person name="Oliveira G."/>
            <person name="Pylro V."/>
        </authorList>
    </citation>
    <scope>NUCLEOTIDE SEQUENCE [LARGE SCALE GENOMIC DNA]</scope>
    <source>
        <strain evidence="1">AMD01</strain>
    </source>
</reference>
<gene>
    <name evidence="1" type="ORF">EOT04_01065</name>
</gene>
<name>A0A4V1J7N0_9BACT</name>
<dbReference type="AlphaFoldDB" id="A0A4V1J7N0"/>
<dbReference type="Proteomes" id="UP000289269">
    <property type="component" value="Unassembled WGS sequence"/>
</dbReference>
<sequence>MKKGTRPTIIKSNRPALERLAKRQAARRKLLLGSIRLLFAGSLLAAALFTQAALAKNGLQSNLNRTKQELAKQVSDTSAVLSGLDVAVPDQANRFMSGLTQLSAAAGKASTICQNQPRPWLGALAGGYRKTLQDCNNFGGGAAGLKAALDRFSQLSEYQIQLLRAIEPAWQYQSGADRLDAAKGAAAWRACLEALRSVQSPAVVDSSVHQSLLEAADTISRLLGQLNSAAPGSSRAQTLADLAAAYAKLNRAGEALKELLYAAQQQLSASLNQSGQTAPPATRSFPRV</sequence>
<comment type="caution">
    <text evidence="1">The sequence shown here is derived from an EMBL/GenBank/DDBJ whole genome shotgun (WGS) entry which is preliminary data.</text>
</comment>